<accession>A0ABC9BLH3</accession>
<protein>
    <submittedName>
        <fullName evidence="2">Uncharacterized protein</fullName>
    </submittedName>
</protein>
<proteinExistence type="predicted"/>
<sequence length="94" mass="9966">MTTKQNSSAIGALQRMSGGMPDIGGSPAGQTPYRVKEKKQSSAAAPKHIGVHTTPPDTRNGYPSKTSQTSYSEKKDNKTSKKDGAYGMSGDVKY</sequence>
<name>A0ABC9BLH3_9POAL</name>
<evidence type="ECO:0000313" key="2">
    <source>
        <dbReference type="EMBL" id="CAL5002649.1"/>
    </source>
</evidence>
<organism evidence="2 3">
    <name type="scientific">Urochloa decumbens</name>
    <dbReference type="NCBI Taxonomy" id="240449"/>
    <lineage>
        <taxon>Eukaryota</taxon>
        <taxon>Viridiplantae</taxon>
        <taxon>Streptophyta</taxon>
        <taxon>Embryophyta</taxon>
        <taxon>Tracheophyta</taxon>
        <taxon>Spermatophyta</taxon>
        <taxon>Magnoliopsida</taxon>
        <taxon>Liliopsida</taxon>
        <taxon>Poales</taxon>
        <taxon>Poaceae</taxon>
        <taxon>PACMAD clade</taxon>
        <taxon>Panicoideae</taxon>
        <taxon>Panicodae</taxon>
        <taxon>Paniceae</taxon>
        <taxon>Melinidinae</taxon>
        <taxon>Urochloa</taxon>
    </lineage>
</organism>
<dbReference type="EMBL" id="OZ075136">
    <property type="protein sequence ID" value="CAL5002649.1"/>
    <property type="molecule type" value="Genomic_DNA"/>
</dbReference>
<feature type="region of interest" description="Disordered" evidence="1">
    <location>
        <begin position="1"/>
        <end position="94"/>
    </location>
</feature>
<feature type="compositionally biased region" description="Polar residues" evidence="1">
    <location>
        <begin position="55"/>
        <end position="71"/>
    </location>
</feature>
<gene>
    <name evidence="2" type="ORF">URODEC1_LOCUS66052</name>
</gene>
<dbReference type="AlphaFoldDB" id="A0ABC9BLH3"/>
<feature type="compositionally biased region" description="Basic and acidic residues" evidence="1">
    <location>
        <begin position="72"/>
        <end position="84"/>
    </location>
</feature>
<evidence type="ECO:0000313" key="3">
    <source>
        <dbReference type="Proteomes" id="UP001497457"/>
    </source>
</evidence>
<dbReference type="Proteomes" id="UP001497457">
    <property type="component" value="Chromosome 26rd"/>
</dbReference>
<keyword evidence="3" id="KW-1185">Reference proteome</keyword>
<evidence type="ECO:0000256" key="1">
    <source>
        <dbReference type="SAM" id="MobiDB-lite"/>
    </source>
</evidence>
<reference evidence="2" key="1">
    <citation type="submission" date="2024-10" db="EMBL/GenBank/DDBJ databases">
        <authorList>
            <person name="Ryan C."/>
        </authorList>
    </citation>
    <scope>NUCLEOTIDE SEQUENCE [LARGE SCALE GENOMIC DNA]</scope>
</reference>